<organism evidence="7 8">
    <name type="scientific">Devosia honganensis</name>
    <dbReference type="NCBI Taxonomy" id="1610527"/>
    <lineage>
        <taxon>Bacteria</taxon>
        <taxon>Pseudomonadati</taxon>
        <taxon>Pseudomonadota</taxon>
        <taxon>Alphaproteobacteria</taxon>
        <taxon>Hyphomicrobiales</taxon>
        <taxon>Devosiaceae</taxon>
        <taxon>Devosia</taxon>
    </lineage>
</organism>
<dbReference type="PANTHER" id="PTHR30329">
    <property type="entry name" value="STATOR ELEMENT OF FLAGELLAR MOTOR COMPLEX"/>
    <property type="match status" value="1"/>
</dbReference>
<dbReference type="Gene3D" id="3.30.1330.60">
    <property type="entry name" value="OmpA-like domain"/>
    <property type="match status" value="1"/>
</dbReference>
<feature type="signal peptide" evidence="5">
    <location>
        <begin position="1"/>
        <end position="25"/>
    </location>
</feature>
<keyword evidence="3" id="KW-0998">Cell outer membrane</keyword>
<sequence>MIRDLLRRVAPCLVVSLGGTVAVVAAPAIDIAQAVSPRSGGGAIVQLAPPRIADYWMSVNRQPGGVLVFDGYVPDEASRAAFAKRAGADVSFLKLGSGAPASYRRAVDFGLVLLSHLSEGRFSLRGEEVSLSGIAASPAAHRRLGALLETGLPPGLGLGQVDYRLPEGARPVIAVEAPEPAPAPETTAAVPPPDGLALCRDRLAELSAHNAILFQSGAAVIAAGAAGELDAFAQALGLCPEAPVDIAGHTDSDGDAGRNLALSVARAEAVVAALIERGVAAERLYAIGYGESLPVADNATADGKRRNRRIVVTLRDEEG</sequence>
<dbReference type="Proteomes" id="UP001595613">
    <property type="component" value="Unassembled WGS sequence"/>
</dbReference>
<dbReference type="Gene3D" id="3.40.1520.20">
    <property type="match status" value="1"/>
</dbReference>
<dbReference type="Pfam" id="PF00691">
    <property type="entry name" value="OmpA"/>
    <property type="match status" value="1"/>
</dbReference>
<keyword evidence="5" id="KW-0732">Signal</keyword>
<dbReference type="InterPro" id="IPR050330">
    <property type="entry name" value="Bact_OuterMem_StrucFunc"/>
</dbReference>
<dbReference type="EMBL" id="JBHRYD010000001">
    <property type="protein sequence ID" value="MFC3703177.1"/>
    <property type="molecule type" value="Genomic_DNA"/>
</dbReference>
<feature type="chain" id="PRO_5045495272" evidence="5">
    <location>
        <begin position="26"/>
        <end position="319"/>
    </location>
</feature>
<evidence type="ECO:0000259" key="6">
    <source>
        <dbReference type="PROSITE" id="PS51123"/>
    </source>
</evidence>
<feature type="domain" description="OmpA-like" evidence="6">
    <location>
        <begin position="201"/>
        <end position="318"/>
    </location>
</feature>
<dbReference type="InterPro" id="IPR006664">
    <property type="entry name" value="OMP_bac"/>
</dbReference>
<dbReference type="PANTHER" id="PTHR30329:SF21">
    <property type="entry name" value="LIPOPROTEIN YIAD-RELATED"/>
    <property type="match status" value="1"/>
</dbReference>
<evidence type="ECO:0000256" key="1">
    <source>
        <dbReference type="ARBA" id="ARBA00004442"/>
    </source>
</evidence>
<evidence type="ECO:0000256" key="2">
    <source>
        <dbReference type="ARBA" id="ARBA00023136"/>
    </source>
</evidence>
<gene>
    <name evidence="7" type="ORF">ACFOOL_00230</name>
</gene>
<keyword evidence="2 4" id="KW-0472">Membrane</keyword>
<dbReference type="RefSeq" id="WP_380093809.1">
    <property type="nucleotide sequence ID" value="NZ_JBHRYD010000001.1"/>
</dbReference>
<dbReference type="SUPFAM" id="SSF103088">
    <property type="entry name" value="OmpA-like"/>
    <property type="match status" value="1"/>
</dbReference>
<dbReference type="PRINTS" id="PR01023">
    <property type="entry name" value="NAFLGMOTY"/>
</dbReference>
<accession>A0ABV7WW45</accession>
<comment type="caution">
    <text evidence="7">The sequence shown here is derived from an EMBL/GenBank/DDBJ whole genome shotgun (WGS) entry which is preliminary data.</text>
</comment>
<reference evidence="8" key="1">
    <citation type="journal article" date="2019" name="Int. J. Syst. Evol. Microbiol.">
        <title>The Global Catalogue of Microorganisms (GCM) 10K type strain sequencing project: providing services to taxonomists for standard genome sequencing and annotation.</title>
        <authorList>
            <consortium name="The Broad Institute Genomics Platform"/>
            <consortium name="The Broad Institute Genome Sequencing Center for Infectious Disease"/>
            <person name="Wu L."/>
            <person name="Ma J."/>
        </authorList>
    </citation>
    <scope>NUCLEOTIDE SEQUENCE [LARGE SCALE GENOMIC DNA]</scope>
    <source>
        <strain evidence="8">KCTC 42281</strain>
    </source>
</reference>
<protein>
    <submittedName>
        <fullName evidence="7">OmpA family protein</fullName>
    </submittedName>
</protein>
<keyword evidence="8" id="KW-1185">Reference proteome</keyword>
<evidence type="ECO:0000256" key="5">
    <source>
        <dbReference type="SAM" id="SignalP"/>
    </source>
</evidence>
<dbReference type="InterPro" id="IPR036737">
    <property type="entry name" value="OmpA-like_sf"/>
</dbReference>
<comment type="subcellular location">
    <subcellularLocation>
        <location evidence="1">Cell outer membrane</location>
    </subcellularLocation>
</comment>
<evidence type="ECO:0000313" key="8">
    <source>
        <dbReference type="Proteomes" id="UP001595613"/>
    </source>
</evidence>
<name>A0ABV7WW45_9HYPH</name>
<dbReference type="CDD" id="cd07185">
    <property type="entry name" value="OmpA_C-like"/>
    <property type="match status" value="1"/>
</dbReference>
<dbReference type="PROSITE" id="PS51123">
    <property type="entry name" value="OMPA_2"/>
    <property type="match status" value="1"/>
</dbReference>
<proteinExistence type="predicted"/>
<dbReference type="InterPro" id="IPR006665">
    <property type="entry name" value="OmpA-like"/>
</dbReference>
<evidence type="ECO:0000256" key="3">
    <source>
        <dbReference type="ARBA" id="ARBA00023237"/>
    </source>
</evidence>
<evidence type="ECO:0000313" key="7">
    <source>
        <dbReference type="EMBL" id="MFC3703177.1"/>
    </source>
</evidence>
<evidence type="ECO:0000256" key="4">
    <source>
        <dbReference type="PROSITE-ProRule" id="PRU00473"/>
    </source>
</evidence>
<dbReference type="PRINTS" id="PR01021">
    <property type="entry name" value="OMPADOMAIN"/>
</dbReference>